<comment type="caution">
    <text evidence="1">The sequence shown here is derived from an EMBL/GenBank/DDBJ whole genome shotgun (WGS) entry which is preliminary data.</text>
</comment>
<evidence type="ECO:0000313" key="1">
    <source>
        <dbReference type="EMBL" id="KAF8697650.1"/>
    </source>
</evidence>
<accession>A0A835BI06</accession>
<dbReference type="AlphaFoldDB" id="A0A835BI06"/>
<gene>
    <name evidence="1" type="ORF">HU200_035841</name>
</gene>
<reference evidence="1" key="1">
    <citation type="submission" date="2020-07" db="EMBL/GenBank/DDBJ databases">
        <title>Genome sequence and genetic diversity analysis of an under-domesticated orphan crop, white fonio (Digitaria exilis).</title>
        <authorList>
            <person name="Bennetzen J.L."/>
            <person name="Chen S."/>
            <person name="Ma X."/>
            <person name="Wang X."/>
            <person name="Yssel A.E.J."/>
            <person name="Chaluvadi S.R."/>
            <person name="Johnson M."/>
            <person name="Gangashetty P."/>
            <person name="Hamidou F."/>
            <person name="Sanogo M.D."/>
            <person name="Zwaenepoel A."/>
            <person name="Wallace J."/>
            <person name="Van De Peer Y."/>
            <person name="Van Deynze A."/>
        </authorList>
    </citation>
    <scope>NUCLEOTIDE SEQUENCE</scope>
    <source>
        <tissue evidence="1">Leaves</tissue>
    </source>
</reference>
<dbReference type="Gramene" id="Dexi4A01G0002960.1">
    <property type="protein sequence ID" value="Dexi4A01G0002960.1:cds"/>
    <property type="gene ID" value="Dexi4A01G0002960"/>
</dbReference>
<dbReference type="AntiFam" id="ANF00039">
    <property type="entry name" value="Antisense to SRP RNA"/>
</dbReference>
<sequence>MVQRPVILPPLEAGSDRCSVKPASRRSCHFRSREAQGFRLSLTGHYQLGTGRPAQATETAPNIHATLMPPLGSQALATELGEYGLTEWPFKLVLRAVYWRGGTKAEVCD</sequence>
<dbReference type="EMBL" id="JACEFO010001869">
    <property type="protein sequence ID" value="KAF8697650.1"/>
    <property type="molecule type" value="Genomic_DNA"/>
</dbReference>
<protein>
    <submittedName>
        <fullName evidence="1">Uncharacterized protein</fullName>
    </submittedName>
</protein>
<dbReference type="Proteomes" id="UP000636709">
    <property type="component" value="Unassembled WGS sequence"/>
</dbReference>
<evidence type="ECO:0000313" key="2">
    <source>
        <dbReference type="Proteomes" id="UP000636709"/>
    </source>
</evidence>
<keyword evidence="2" id="KW-1185">Reference proteome</keyword>
<proteinExistence type="predicted"/>
<dbReference type="OrthoDB" id="993217at2759"/>
<name>A0A835BI06_9POAL</name>
<organism evidence="1 2">
    <name type="scientific">Digitaria exilis</name>
    <dbReference type="NCBI Taxonomy" id="1010633"/>
    <lineage>
        <taxon>Eukaryota</taxon>
        <taxon>Viridiplantae</taxon>
        <taxon>Streptophyta</taxon>
        <taxon>Embryophyta</taxon>
        <taxon>Tracheophyta</taxon>
        <taxon>Spermatophyta</taxon>
        <taxon>Magnoliopsida</taxon>
        <taxon>Liliopsida</taxon>
        <taxon>Poales</taxon>
        <taxon>Poaceae</taxon>
        <taxon>PACMAD clade</taxon>
        <taxon>Panicoideae</taxon>
        <taxon>Panicodae</taxon>
        <taxon>Paniceae</taxon>
        <taxon>Anthephorinae</taxon>
        <taxon>Digitaria</taxon>
    </lineage>
</organism>